<dbReference type="PROSITE" id="PS51194">
    <property type="entry name" value="HELICASE_CTER"/>
    <property type="match status" value="1"/>
</dbReference>
<dbReference type="PANTHER" id="PTHR10799">
    <property type="entry name" value="SNF2/RAD54 HELICASE FAMILY"/>
    <property type="match status" value="1"/>
</dbReference>
<evidence type="ECO:0000256" key="1">
    <source>
        <dbReference type="ARBA" id="ARBA00022801"/>
    </source>
</evidence>
<dbReference type="EMBL" id="JAAXMD010000192">
    <property type="protein sequence ID" value="NKQ26647.1"/>
    <property type="molecule type" value="Genomic_DNA"/>
</dbReference>
<dbReference type="Proteomes" id="UP000744032">
    <property type="component" value="Unassembled WGS sequence"/>
</dbReference>
<dbReference type="SMART" id="SM00490">
    <property type="entry name" value="HELICc"/>
    <property type="match status" value="1"/>
</dbReference>
<keyword evidence="1" id="KW-0378">Hydrolase</keyword>
<dbReference type="InterPro" id="IPR000330">
    <property type="entry name" value="SNF2_N"/>
</dbReference>
<reference evidence="4 5" key="1">
    <citation type="submission" date="2020-04" db="EMBL/GenBank/DDBJ databases">
        <title>Genome sequence of Streptomyces galbus strain I339.</title>
        <authorList>
            <person name="Silva E.A.N."/>
            <person name="Merces M."/>
            <person name="Castelo Branco A.P.O.T."/>
            <person name="Vasconcelos P.C."/>
            <person name="Costa N.P."/>
            <person name="Marinho G.C.S."/>
            <person name="Oliveira C.J.B."/>
            <person name="Araujo D."/>
            <person name="Rodrigues Junior V.S."/>
            <person name="Almeida R."/>
            <person name="Silva Filho U.R."/>
            <person name="Andrade A.S.A."/>
            <person name="Cibulski S.P."/>
        </authorList>
    </citation>
    <scope>NUCLEOTIDE SEQUENCE [LARGE SCALE GENOMIC DNA]</scope>
    <source>
        <strain evidence="4 5">I339</strain>
    </source>
</reference>
<dbReference type="Pfam" id="PF00271">
    <property type="entry name" value="Helicase_C"/>
    <property type="match status" value="1"/>
</dbReference>
<comment type="caution">
    <text evidence="4">The sequence shown here is derived from an EMBL/GenBank/DDBJ whole genome shotgun (WGS) entry which is preliminary data.</text>
</comment>
<feature type="domain" description="Helicase ATP-binding" evidence="2">
    <location>
        <begin position="479"/>
        <end position="632"/>
    </location>
</feature>
<dbReference type="Pfam" id="PF12419">
    <property type="entry name" value="DUF3670"/>
    <property type="match status" value="1"/>
</dbReference>
<dbReference type="InterPro" id="IPR049730">
    <property type="entry name" value="SNF2/RAD54-like_C"/>
</dbReference>
<keyword evidence="5" id="KW-1185">Reference proteome</keyword>
<dbReference type="CDD" id="cd18793">
    <property type="entry name" value="SF2_C_SNF"/>
    <property type="match status" value="1"/>
</dbReference>
<dbReference type="PROSITE" id="PS51192">
    <property type="entry name" value="HELICASE_ATP_BIND_1"/>
    <property type="match status" value="1"/>
</dbReference>
<dbReference type="SMART" id="SM00487">
    <property type="entry name" value="DEXDc"/>
    <property type="match status" value="1"/>
</dbReference>
<keyword evidence="4" id="KW-0067">ATP-binding</keyword>
<evidence type="ECO:0000313" key="5">
    <source>
        <dbReference type="Proteomes" id="UP000744032"/>
    </source>
</evidence>
<dbReference type="InterPro" id="IPR038718">
    <property type="entry name" value="SNF2-like_sf"/>
</dbReference>
<organism evidence="4 5">
    <name type="scientific">Streptomyces galbus</name>
    <dbReference type="NCBI Taxonomy" id="33898"/>
    <lineage>
        <taxon>Bacteria</taxon>
        <taxon>Bacillati</taxon>
        <taxon>Actinomycetota</taxon>
        <taxon>Actinomycetes</taxon>
        <taxon>Kitasatosporales</taxon>
        <taxon>Streptomycetaceae</taxon>
        <taxon>Streptomyces</taxon>
    </lineage>
</organism>
<dbReference type="Gene3D" id="3.40.50.10810">
    <property type="entry name" value="Tandem AAA-ATPase domain"/>
    <property type="match status" value="1"/>
</dbReference>
<dbReference type="Gene3D" id="3.40.50.300">
    <property type="entry name" value="P-loop containing nucleotide triphosphate hydrolases"/>
    <property type="match status" value="1"/>
</dbReference>
<dbReference type="InterPro" id="IPR022138">
    <property type="entry name" value="DUF3670"/>
</dbReference>
<keyword evidence="4" id="KW-0547">Nucleotide-binding</keyword>
<dbReference type="Pfam" id="PF00176">
    <property type="entry name" value="SNF2-rel_dom"/>
    <property type="match status" value="1"/>
</dbReference>
<evidence type="ECO:0000259" key="2">
    <source>
        <dbReference type="PROSITE" id="PS51192"/>
    </source>
</evidence>
<accession>A0ABX1IMP9</accession>
<feature type="domain" description="Helicase C-terminal" evidence="3">
    <location>
        <begin position="764"/>
        <end position="923"/>
    </location>
</feature>
<evidence type="ECO:0000259" key="3">
    <source>
        <dbReference type="PROSITE" id="PS51194"/>
    </source>
</evidence>
<dbReference type="InterPro" id="IPR027417">
    <property type="entry name" value="P-loop_NTPase"/>
</dbReference>
<keyword evidence="4" id="KW-0347">Helicase</keyword>
<dbReference type="InterPro" id="IPR014001">
    <property type="entry name" value="Helicase_ATP-bd"/>
</dbReference>
<proteinExistence type="predicted"/>
<sequence length="932" mass="99692">MRPAAVFLPAALPREGRIALWDPSDEPLPTPAGEVGRTELTVVRRHGSSVRRRQVPALSLPLDRALPLLVRARRDPAAHPATACWGAAALHAVRLAARGRLLPGLTPTGHDAWRAGPLDPEDVAHLRAVAAALPAEGHAVPLPGPGPLRLPQPEALMRAFLDAVADTLPRTPAAPYASGRPFADRRPQRLPGAQDWAAEVAAGMDAGVRISLRLDLSAYDLFDTGDGAGGARSAGAAVVQVHSLADPTLVADAAALWAGEVDAAFGPRARVDAALAVRRAARVWPPLARLAEQDAPDVLALSEEELGDLLGVAAGRLAAAGVAVHWPRDLAHDLAATAVVRPAPGSATDGTGFFDSEELLQFRWQLALGGDPLSETEMDQLAEAHRPVVRLRDQWVLVDPALVRKARKRELGLLDPVDALSVALSGTAEVDGETVEAVPVGALAALRDRLTAGVRPADPPPGLQATLRDYQLRGLAWLDLMTSLGLGGCLADDMGLGKTITVIALHLKRARTEPTLVVCPASLLGNWQREITRFAPGVPVRRFHGPERTLDDLTGGFVLTTYGTMRSAAPTLAGQPWGMVVADEAQHVKNPYSATAKALRTIPSPARIALTGTPVENNLSELWALLDWTTPGLLGPLKSFRARHARAVENGEDPQAVERLARLVRPFLLRRRKSDPGIVPELPPKTETDHPVPLTREQAALYEAVVRESLSVIESAQGIARRGLVLKLLGALKQICDHPALYLKEEHGRYADDRLVTRSGKLALLDELLDTVLAEDGSALVFTQYVGMARLIAAHLAGRAVPVDLLHGGTPVAERERMVDRFQSGATPVLVLSLKAAGTGLNLTRAGHVVHFDRWWNPAVEEQATDRAYRIGQTQPVQVHRLITEGTVEDRIADMLQAKRALADAILGSGESALTELTDRELSDLVSLRREG</sequence>
<dbReference type="GO" id="GO:0004386">
    <property type="term" value="F:helicase activity"/>
    <property type="evidence" value="ECO:0007669"/>
    <property type="project" value="UniProtKB-KW"/>
</dbReference>
<name>A0ABX1IMP9_STRGB</name>
<dbReference type="SUPFAM" id="SSF52540">
    <property type="entry name" value="P-loop containing nucleoside triphosphate hydrolases"/>
    <property type="match status" value="2"/>
</dbReference>
<gene>
    <name evidence="4" type="ORF">HF200_20035</name>
</gene>
<evidence type="ECO:0000313" key="4">
    <source>
        <dbReference type="EMBL" id="NKQ26647.1"/>
    </source>
</evidence>
<dbReference type="InterPro" id="IPR001650">
    <property type="entry name" value="Helicase_C-like"/>
</dbReference>
<protein>
    <submittedName>
        <fullName evidence="4">ATP-dependent helicase</fullName>
    </submittedName>
</protein>